<organism evidence="9 10">
    <name type="scientific">Pycnococcus provasolii</name>
    <dbReference type="NCBI Taxonomy" id="41880"/>
    <lineage>
        <taxon>Eukaryota</taxon>
        <taxon>Viridiplantae</taxon>
        <taxon>Chlorophyta</taxon>
        <taxon>Pseudoscourfieldiophyceae</taxon>
        <taxon>Pseudoscourfieldiales</taxon>
        <taxon>Pycnococcaceae</taxon>
        <taxon>Pycnococcus</taxon>
    </lineage>
</organism>
<reference evidence="9" key="1">
    <citation type="submission" date="2020-10" db="EMBL/GenBank/DDBJ databases">
        <title>Unveiling of a novel bifunctional photoreceptor, Dualchrome1, isolated from a cosmopolitan green alga.</title>
        <authorList>
            <person name="Suzuki S."/>
            <person name="Kawachi M."/>
        </authorList>
    </citation>
    <scope>NUCLEOTIDE SEQUENCE</scope>
    <source>
        <strain evidence="9">NIES 2893</strain>
    </source>
</reference>
<evidence type="ECO:0000313" key="9">
    <source>
        <dbReference type="EMBL" id="GHP02614.1"/>
    </source>
</evidence>
<dbReference type="Gene3D" id="3.10.580.10">
    <property type="entry name" value="CBS-domain"/>
    <property type="match status" value="2"/>
</dbReference>
<feature type="compositionally biased region" description="Basic and acidic residues" evidence="6">
    <location>
        <begin position="351"/>
        <end position="361"/>
    </location>
</feature>
<dbReference type="InterPro" id="IPR002550">
    <property type="entry name" value="CNNM"/>
</dbReference>
<dbReference type="Pfam" id="PF01595">
    <property type="entry name" value="CNNM"/>
    <property type="match status" value="1"/>
</dbReference>
<evidence type="ECO:0000256" key="4">
    <source>
        <dbReference type="ARBA" id="ARBA00023136"/>
    </source>
</evidence>
<sequence length="506" mass="56020">MASADAASPLPTYVSLPVAVVLMFLSALFSGLTLGLMSLDRIELQVQADAGETRAAEHARRILPLRRRGNLLLCTLLLGNTVVNAGIAILLSDLTDGILGLVLSTAFILVFGEILPQAICTRHGLLIGAHLTWVVRFFMLLFLPITFPIAWLLDKMLGKDIGQSYNRAEIKKLINIHVTDPDVAKESGLSIEDEKLLVGALDFRSRRVRDIFTPLCDVFMLSVDDPLNFEQLIRIYRSGCTRIPVYSGSRENVVGVLYAKDLVLISPDQPLLMVRDMLEFRGEASAPVYVHDDTMLGDVFLHFKRCQTHMLVAVAPQNSSSRSSTTLAEVTSNATKGDDDDDGEAATTMTARHDDKGKTDEQEQDQEVNPWVDAKSSTQCTATGIVTLEDVLEEVLQEELVDEHDVRFSNRHEAFSLPVGEASASGVDESDIEMTKQVGRISLQLQSSPVRSRPTLKSTAKKPRRRRMRNEFGRPGMDLFLQKFFFAVGVHESGEDKASQDDEENF</sequence>
<feature type="compositionally biased region" description="Polar residues" evidence="6">
    <location>
        <begin position="445"/>
        <end position="458"/>
    </location>
</feature>
<protein>
    <recommendedName>
        <fullName evidence="8">CNNM transmembrane domain-containing protein</fullName>
    </recommendedName>
</protein>
<dbReference type="GO" id="GO:0016020">
    <property type="term" value="C:membrane"/>
    <property type="evidence" value="ECO:0007669"/>
    <property type="project" value="UniProtKB-SubCell"/>
</dbReference>
<dbReference type="InterPro" id="IPR046342">
    <property type="entry name" value="CBS_dom_sf"/>
</dbReference>
<evidence type="ECO:0000256" key="1">
    <source>
        <dbReference type="ARBA" id="ARBA00004141"/>
    </source>
</evidence>
<comment type="subcellular location">
    <subcellularLocation>
        <location evidence="1">Membrane</location>
        <topology evidence="1">Multi-pass membrane protein</topology>
    </subcellularLocation>
</comment>
<gene>
    <name evidence="9" type="ORF">PPROV_000137000</name>
</gene>
<dbReference type="AlphaFoldDB" id="A0A830H6F4"/>
<dbReference type="Proteomes" id="UP000660262">
    <property type="component" value="Unassembled WGS sequence"/>
</dbReference>
<keyword evidence="4 5" id="KW-0472">Membrane</keyword>
<keyword evidence="3 5" id="KW-1133">Transmembrane helix</keyword>
<evidence type="ECO:0000256" key="2">
    <source>
        <dbReference type="ARBA" id="ARBA00022692"/>
    </source>
</evidence>
<dbReference type="PANTHER" id="PTHR12064">
    <property type="entry name" value="METAL TRANSPORTER CNNM"/>
    <property type="match status" value="1"/>
</dbReference>
<evidence type="ECO:0000256" key="7">
    <source>
        <dbReference type="SAM" id="Phobius"/>
    </source>
</evidence>
<dbReference type="GO" id="GO:0010960">
    <property type="term" value="P:magnesium ion homeostasis"/>
    <property type="evidence" value="ECO:0007669"/>
    <property type="project" value="InterPro"/>
</dbReference>
<accession>A0A830H6F4</accession>
<evidence type="ECO:0000256" key="3">
    <source>
        <dbReference type="ARBA" id="ARBA00022989"/>
    </source>
</evidence>
<comment type="caution">
    <text evidence="9">The sequence shown here is derived from an EMBL/GenBank/DDBJ whole genome shotgun (WGS) entry which is preliminary data.</text>
</comment>
<feature type="transmembrane region" description="Helical" evidence="7">
    <location>
        <begin position="70"/>
        <end position="91"/>
    </location>
</feature>
<evidence type="ECO:0000313" key="10">
    <source>
        <dbReference type="Proteomes" id="UP000660262"/>
    </source>
</evidence>
<evidence type="ECO:0000256" key="6">
    <source>
        <dbReference type="SAM" id="MobiDB-lite"/>
    </source>
</evidence>
<feature type="compositionally biased region" description="Polar residues" evidence="6">
    <location>
        <begin position="316"/>
        <end position="333"/>
    </location>
</feature>
<dbReference type="OrthoDB" id="5353557at2759"/>
<feature type="transmembrane region" description="Helical" evidence="7">
    <location>
        <begin position="131"/>
        <end position="153"/>
    </location>
</feature>
<dbReference type="EMBL" id="BNJQ01000003">
    <property type="protein sequence ID" value="GHP02614.1"/>
    <property type="molecule type" value="Genomic_DNA"/>
</dbReference>
<feature type="region of interest" description="Disordered" evidence="6">
    <location>
        <begin position="315"/>
        <end position="374"/>
    </location>
</feature>
<evidence type="ECO:0000256" key="5">
    <source>
        <dbReference type="PROSITE-ProRule" id="PRU01193"/>
    </source>
</evidence>
<dbReference type="SUPFAM" id="SSF54631">
    <property type="entry name" value="CBS-domain pair"/>
    <property type="match status" value="1"/>
</dbReference>
<feature type="transmembrane region" description="Helical" evidence="7">
    <location>
        <begin position="12"/>
        <end position="37"/>
    </location>
</feature>
<keyword evidence="10" id="KW-1185">Reference proteome</keyword>
<feature type="domain" description="CNNM transmembrane" evidence="8">
    <location>
        <begin position="8"/>
        <end position="193"/>
    </location>
</feature>
<keyword evidence="2 5" id="KW-0812">Transmembrane</keyword>
<name>A0A830H6F4_9CHLO</name>
<feature type="transmembrane region" description="Helical" evidence="7">
    <location>
        <begin position="97"/>
        <end position="119"/>
    </location>
</feature>
<dbReference type="PROSITE" id="PS51846">
    <property type="entry name" value="CNNM"/>
    <property type="match status" value="1"/>
</dbReference>
<feature type="compositionally biased region" description="Basic residues" evidence="6">
    <location>
        <begin position="459"/>
        <end position="468"/>
    </location>
</feature>
<dbReference type="CDD" id="cd04590">
    <property type="entry name" value="CBS_pair_CorC_HlyC_assoc"/>
    <property type="match status" value="1"/>
</dbReference>
<feature type="region of interest" description="Disordered" evidence="6">
    <location>
        <begin position="445"/>
        <end position="474"/>
    </location>
</feature>
<evidence type="ECO:0000259" key="8">
    <source>
        <dbReference type="PROSITE" id="PS51846"/>
    </source>
</evidence>
<dbReference type="InterPro" id="IPR044751">
    <property type="entry name" value="Ion_transp-like_CBS"/>
</dbReference>
<dbReference type="PANTHER" id="PTHR12064:SF94">
    <property type="entry name" value="UNEXTENDED PROTEIN"/>
    <property type="match status" value="1"/>
</dbReference>
<dbReference type="InterPro" id="IPR045095">
    <property type="entry name" value="ACDP"/>
</dbReference>
<proteinExistence type="predicted"/>